<reference evidence="4" key="1">
    <citation type="submission" date="2016-06" db="UniProtKB">
        <authorList>
            <consortium name="WormBaseParasite"/>
        </authorList>
    </citation>
    <scope>IDENTIFICATION</scope>
</reference>
<organism evidence="4">
    <name type="scientific">Onchocerca flexuosa</name>
    <dbReference type="NCBI Taxonomy" id="387005"/>
    <lineage>
        <taxon>Eukaryota</taxon>
        <taxon>Metazoa</taxon>
        <taxon>Ecdysozoa</taxon>
        <taxon>Nematoda</taxon>
        <taxon>Chromadorea</taxon>
        <taxon>Rhabditida</taxon>
        <taxon>Spirurina</taxon>
        <taxon>Spiruromorpha</taxon>
        <taxon>Filarioidea</taxon>
        <taxon>Onchocercidae</taxon>
        <taxon>Onchocerca</taxon>
    </lineage>
</organism>
<gene>
    <name evidence="2" type="ORF">OFLC_LOCUS8307</name>
</gene>
<dbReference type="STRING" id="387005.A0A183HLE5"/>
<feature type="coiled-coil region" evidence="1">
    <location>
        <begin position="101"/>
        <end position="145"/>
    </location>
</feature>
<evidence type="ECO:0000256" key="1">
    <source>
        <dbReference type="SAM" id="Coils"/>
    </source>
</evidence>
<dbReference type="WBParaSite" id="OFLC_0000830601-mRNA-1">
    <property type="protein sequence ID" value="OFLC_0000830601-mRNA-1"/>
    <property type="gene ID" value="OFLC_0000830601"/>
</dbReference>
<feature type="coiled-coil region" evidence="1">
    <location>
        <begin position="171"/>
        <end position="266"/>
    </location>
</feature>
<proteinExistence type="predicted"/>
<name>A0A183HLE5_9BILA</name>
<protein>
    <submittedName>
        <fullName evidence="4">Nesprin-1</fullName>
    </submittedName>
</protein>
<keyword evidence="3" id="KW-1185">Reference proteome</keyword>
<sequence length="286" mass="32564">MKVAVTNTRDEEGQIVMEAETAIKCIEDMQEQLSDLSPLSVISTELNEQRATVEKIYSAVLNMEGDITLLRAKLMDQMKKVPNSKQKAVLDNLSALWNPLLEEIKRKHANAERAFDLVNQLETSLKSLTMQVDENRLKLNEISRNKASFIEFLQIFNIYQIRRSDNDIANLIAMKQEVDKQELELSTLETLLHKLEVITTGPSLRKLGREVENATGDLRALLKDIKNILQKAQTSKDVQKQFSRTKEEAQILIDTARETAESLKENDGIPSITKEVLLKSKHHKIT</sequence>
<dbReference type="EMBL" id="UZAJ01009279">
    <property type="protein sequence ID" value="VDO55049.1"/>
    <property type="molecule type" value="Genomic_DNA"/>
</dbReference>
<keyword evidence="1" id="KW-0175">Coiled coil</keyword>
<reference evidence="2 3" key="2">
    <citation type="submission" date="2018-11" db="EMBL/GenBank/DDBJ databases">
        <authorList>
            <consortium name="Pathogen Informatics"/>
        </authorList>
    </citation>
    <scope>NUCLEOTIDE SEQUENCE [LARGE SCALE GENOMIC DNA]</scope>
</reference>
<dbReference type="Proteomes" id="UP000267606">
    <property type="component" value="Unassembled WGS sequence"/>
</dbReference>
<evidence type="ECO:0000313" key="3">
    <source>
        <dbReference type="Proteomes" id="UP000267606"/>
    </source>
</evidence>
<accession>A0A183HLE5</accession>
<evidence type="ECO:0000313" key="4">
    <source>
        <dbReference type="WBParaSite" id="OFLC_0000830601-mRNA-1"/>
    </source>
</evidence>
<evidence type="ECO:0000313" key="2">
    <source>
        <dbReference type="EMBL" id="VDO55049.1"/>
    </source>
</evidence>
<dbReference type="AlphaFoldDB" id="A0A183HLE5"/>